<dbReference type="InterPro" id="IPR003607">
    <property type="entry name" value="HD/PDEase_dom"/>
</dbReference>
<dbReference type="Proteomes" id="UP000298324">
    <property type="component" value="Unassembled WGS sequence"/>
</dbReference>
<dbReference type="CDD" id="cd00077">
    <property type="entry name" value="HDc"/>
    <property type="match status" value="1"/>
</dbReference>
<keyword evidence="3" id="KW-1185">Reference proteome</keyword>
<evidence type="ECO:0000313" key="2">
    <source>
        <dbReference type="EMBL" id="TEB07150.1"/>
    </source>
</evidence>
<feature type="domain" description="HD-GYP" evidence="1">
    <location>
        <begin position="1"/>
        <end position="113"/>
    </location>
</feature>
<dbReference type="PROSITE" id="PS51832">
    <property type="entry name" value="HD_GYP"/>
    <property type="match status" value="1"/>
</dbReference>
<accession>A0A4Y7REI3</accession>
<reference evidence="2 3" key="1">
    <citation type="journal article" date="2018" name="Environ. Microbiol.">
        <title>Novel energy conservation strategies and behaviour of Pelotomaculum schinkii driving syntrophic propionate catabolism.</title>
        <authorList>
            <person name="Hidalgo-Ahumada C.A.P."/>
            <person name="Nobu M.K."/>
            <person name="Narihiro T."/>
            <person name="Tamaki H."/>
            <person name="Liu W.T."/>
            <person name="Kamagata Y."/>
            <person name="Stams A.J.M."/>
            <person name="Imachi H."/>
            <person name="Sousa D.Z."/>
        </authorList>
    </citation>
    <scope>NUCLEOTIDE SEQUENCE [LARGE SCALE GENOMIC DNA]</scope>
    <source>
        <strain evidence="2 3">HH</strain>
    </source>
</reference>
<dbReference type="Pfam" id="PF13487">
    <property type="entry name" value="HD_5"/>
    <property type="match status" value="1"/>
</dbReference>
<dbReference type="PANTHER" id="PTHR45228:SF1">
    <property type="entry name" value="CYCLIC DI-GMP PHOSPHODIESTERASE TM_0186"/>
    <property type="match status" value="1"/>
</dbReference>
<gene>
    <name evidence="2" type="primary">rpfG_1</name>
    <name evidence="2" type="ORF">Psch_00693</name>
</gene>
<organism evidence="2 3">
    <name type="scientific">Pelotomaculum schinkii</name>
    <dbReference type="NCBI Taxonomy" id="78350"/>
    <lineage>
        <taxon>Bacteria</taxon>
        <taxon>Bacillati</taxon>
        <taxon>Bacillota</taxon>
        <taxon>Clostridia</taxon>
        <taxon>Eubacteriales</taxon>
        <taxon>Desulfotomaculaceae</taxon>
        <taxon>Pelotomaculum</taxon>
    </lineage>
</organism>
<dbReference type="EMBL" id="QFGA01000001">
    <property type="protein sequence ID" value="TEB07150.1"/>
    <property type="molecule type" value="Genomic_DNA"/>
</dbReference>
<dbReference type="PANTHER" id="PTHR45228">
    <property type="entry name" value="CYCLIC DI-GMP PHOSPHODIESTERASE TM_0186-RELATED"/>
    <property type="match status" value="1"/>
</dbReference>
<sequence length="116" mass="13388">MKKHVEIGYRIAYASGEFAHLADIILYHHEWWNGQGYPQGLKEDEIPLLSRIISILDAFDVMTHQQPYKPAKTINEALHELCLKAGTQFDPTLVPIFIKMMTNKSLSFGNLWCKRD</sequence>
<evidence type="ECO:0000259" key="1">
    <source>
        <dbReference type="PROSITE" id="PS51832"/>
    </source>
</evidence>
<comment type="caution">
    <text evidence="2">The sequence shown here is derived from an EMBL/GenBank/DDBJ whole genome shotgun (WGS) entry which is preliminary data.</text>
</comment>
<name>A0A4Y7REI3_9FIRM</name>
<dbReference type="InterPro" id="IPR052020">
    <property type="entry name" value="Cyclic_di-GMP/3'3'-cGAMP_PDE"/>
</dbReference>
<dbReference type="Gene3D" id="1.10.3210.10">
    <property type="entry name" value="Hypothetical protein af1432"/>
    <property type="match status" value="1"/>
</dbReference>
<dbReference type="InterPro" id="IPR037522">
    <property type="entry name" value="HD_GYP_dom"/>
</dbReference>
<dbReference type="GO" id="GO:0071111">
    <property type="term" value="F:cyclic-guanylate-specific phosphodiesterase activity"/>
    <property type="evidence" value="ECO:0007669"/>
    <property type="project" value="UniProtKB-EC"/>
</dbReference>
<dbReference type="EC" id="3.1.4.52" evidence="2"/>
<protein>
    <submittedName>
        <fullName evidence="2">Cyclic di-GMP phosphodiesterase response regulator RpfG</fullName>
        <ecNumber evidence="2">3.1.4.52</ecNumber>
    </submittedName>
</protein>
<dbReference type="SUPFAM" id="SSF109604">
    <property type="entry name" value="HD-domain/PDEase-like"/>
    <property type="match status" value="1"/>
</dbReference>
<evidence type="ECO:0000313" key="3">
    <source>
        <dbReference type="Proteomes" id="UP000298324"/>
    </source>
</evidence>
<keyword evidence="2" id="KW-0378">Hydrolase</keyword>
<proteinExistence type="predicted"/>
<dbReference type="AlphaFoldDB" id="A0A4Y7REI3"/>